<dbReference type="Proteomes" id="UP000006329">
    <property type="component" value="Unassembled WGS sequence"/>
</dbReference>
<evidence type="ECO:0000313" key="1">
    <source>
        <dbReference type="EMBL" id="EKO32249.1"/>
    </source>
</evidence>
<accession>A0A0E2BBI1</accession>
<name>A0A0E2BBI1_9LEPT</name>
<gene>
    <name evidence="1" type="ORF">LEP1GSC179_4028</name>
</gene>
<evidence type="ECO:0000313" key="2">
    <source>
        <dbReference type="Proteomes" id="UP000006329"/>
    </source>
</evidence>
<sequence>MRRALFTKIVNLDDKFHGIERFGNEDVLFPFICAFSFRFA</sequence>
<organism evidence="1 2">
    <name type="scientific">Leptospira santarosai str. MOR084</name>
    <dbReference type="NCBI Taxonomy" id="1049984"/>
    <lineage>
        <taxon>Bacteria</taxon>
        <taxon>Pseudomonadati</taxon>
        <taxon>Spirochaetota</taxon>
        <taxon>Spirochaetia</taxon>
        <taxon>Leptospirales</taxon>
        <taxon>Leptospiraceae</taxon>
        <taxon>Leptospira</taxon>
    </lineage>
</organism>
<protein>
    <submittedName>
        <fullName evidence="1">Uncharacterized protein</fullName>
    </submittedName>
</protein>
<dbReference type="AlphaFoldDB" id="A0A0E2BBI1"/>
<proteinExistence type="predicted"/>
<comment type="caution">
    <text evidence="1">The sequence shown here is derived from an EMBL/GenBank/DDBJ whole genome shotgun (WGS) entry which is preliminary data.</text>
</comment>
<reference evidence="1" key="1">
    <citation type="submission" date="2012-10" db="EMBL/GenBank/DDBJ databases">
        <authorList>
            <person name="Harkins D.M."/>
            <person name="Durkin A.S."/>
            <person name="Brinkac L.M."/>
            <person name="Haft D.H."/>
            <person name="Selengut J.D."/>
            <person name="Sanka R."/>
            <person name="DePew J."/>
            <person name="Purushe J."/>
            <person name="Matthias M.A."/>
            <person name="Vinetz J.M."/>
            <person name="Sutton G.G."/>
            <person name="Nierman W.C."/>
            <person name="Fouts D.E."/>
        </authorList>
    </citation>
    <scope>NUCLEOTIDE SEQUENCE [LARGE SCALE GENOMIC DNA]</scope>
    <source>
        <strain evidence="1">MOR084</strain>
    </source>
</reference>
<dbReference type="EMBL" id="AHON02000078">
    <property type="protein sequence ID" value="EKO32249.1"/>
    <property type="molecule type" value="Genomic_DNA"/>
</dbReference>
<keyword evidence="2" id="KW-1185">Reference proteome</keyword>